<evidence type="ECO:0000313" key="2">
    <source>
        <dbReference type="Proteomes" id="UP000614460"/>
    </source>
</evidence>
<reference evidence="1" key="1">
    <citation type="journal article" date="2014" name="Int. J. Syst. Evol. Microbiol.">
        <title>Complete genome sequence of Corynebacterium casei LMG S-19264T (=DSM 44701T), isolated from a smear-ripened cheese.</title>
        <authorList>
            <consortium name="US DOE Joint Genome Institute (JGI-PGF)"/>
            <person name="Walter F."/>
            <person name="Albersmeier A."/>
            <person name="Kalinowski J."/>
            <person name="Ruckert C."/>
        </authorList>
    </citation>
    <scope>NUCLEOTIDE SEQUENCE</scope>
    <source>
        <strain evidence="1">CGMCC 1.15966</strain>
    </source>
</reference>
<proteinExistence type="predicted"/>
<organism evidence="1 2">
    <name type="scientific">Sphingobacterium cellulitidis</name>
    <dbReference type="NCBI Taxonomy" id="1768011"/>
    <lineage>
        <taxon>Bacteria</taxon>
        <taxon>Pseudomonadati</taxon>
        <taxon>Bacteroidota</taxon>
        <taxon>Sphingobacteriia</taxon>
        <taxon>Sphingobacteriales</taxon>
        <taxon>Sphingobacteriaceae</taxon>
        <taxon>Sphingobacterium</taxon>
    </lineage>
</organism>
<gene>
    <name evidence="1" type="ORF">GCM10011516_14880</name>
</gene>
<dbReference type="RefSeq" id="WP_182498400.1">
    <property type="nucleotide sequence ID" value="NZ_BMKM01000003.1"/>
</dbReference>
<dbReference type="EMBL" id="BMKM01000003">
    <property type="protein sequence ID" value="GGE18264.1"/>
    <property type="molecule type" value="Genomic_DNA"/>
</dbReference>
<dbReference type="Proteomes" id="UP000614460">
    <property type="component" value="Unassembled WGS sequence"/>
</dbReference>
<dbReference type="AlphaFoldDB" id="A0A8H9KVA6"/>
<reference evidence="1" key="2">
    <citation type="submission" date="2020-09" db="EMBL/GenBank/DDBJ databases">
        <authorList>
            <person name="Sun Q."/>
            <person name="Zhou Y."/>
        </authorList>
    </citation>
    <scope>NUCLEOTIDE SEQUENCE</scope>
    <source>
        <strain evidence="1">CGMCC 1.15966</strain>
    </source>
</reference>
<keyword evidence="2" id="KW-1185">Reference proteome</keyword>
<evidence type="ECO:0000313" key="1">
    <source>
        <dbReference type="EMBL" id="GGE18264.1"/>
    </source>
</evidence>
<name>A0A8H9KVA6_9SPHI</name>
<accession>A0A8H9KVA6</accession>
<comment type="caution">
    <text evidence="1">The sequence shown here is derived from an EMBL/GenBank/DDBJ whole genome shotgun (WGS) entry which is preliminary data.</text>
</comment>
<protein>
    <submittedName>
        <fullName evidence="1">Uncharacterized protein</fullName>
    </submittedName>
</protein>
<sequence>MEGQNIKEAIVQFLTDNPEGKLKRSNIKLKKLEKFESQLPKEYINDPKKLLSLDKQELISSLNIKRGAGTSIVNNIYDILNSRLLKSKARK</sequence>